<dbReference type="Proteomes" id="UP000230002">
    <property type="component" value="Unassembled WGS sequence"/>
</dbReference>
<accession>A0A2G8SBK2</accession>
<reference evidence="1 2" key="1">
    <citation type="journal article" date="2015" name="Sci. Rep.">
        <title>Chromosome-level genome map provides insights into diverse defense mechanisms in the medicinal fungus Ganoderma sinense.</title>
        <authorList>
            <person name="Zhu Y."/>
            <person name="Xu J."/>
            <person name="Sun C."/>
            <person name="Zhou S."/>
            <person name="Xu H."/>
            <person name="Nelson D.R."/>
            <person name="Qian J."/>
            <person name="Song J."/>
            <person name="Luo H."/>
            <person name="Xiang L."/>
            <person name="Li Y."/>
            <person name="Xu Z."/>
            <person name="Ji A."/>
            <person name="Wang L."/>
            <person name="Lu S."/>
            <person name="Hayward A."/>
            <person name="Sun W."/>
            <person name="Li X."/>
            <person name="Schwartz D.C."/>
            <person name="Wang Y."/>
            <person name="Chen S."/>
        </authorList>
    </citation>
    <scope>NUCLEOTIDE SEQUENCE [LARGE SCALE GENOMIC DNA]</scope>
    <source>
        <strain evidence="1 2">ZZ0214-1</strain>
    </source>
</reference>
<keyword evidence="2" id="KW-1185">Reference proteome</keyword>
<dbReference type="AlphaFoldDB" id="A0A2G8SBK2"/>
<organism evidence="1 2">
    <name type="scientific">Ganoderma sinense ZZ0214-1</name>
    <dbReference type="NCBI Taxonomy" id="1077348"/>
    <lineage>
        <taxon>Eukaryota</taxon>
        <taxon>Fungi</taxon>
        <taxon>Dikarya</taxon>
        <taxon>Basidiomycota</taxon>
        <taxon>Agaricomycotina</taxon>
        <taxon>Agaricomycetes</taxon>
        <taxon>Polyporales</taxon>
        <taxon>Polyporaceae</taxon>
        <taxon>Ganoderma</taxon>
    </lineage>
</organism>
<dbReference type="OrthoDB" id="3250758at2759"/>
<comment type="caution">
    <text evidence="1">The sequence shown here is derived from an EMBL/GenBank/DDBJ whole genome shotgun (WGS) entry which is preliminary data.</text>
</comment>
<protein>
    <submittedName>
        <fullName evidence="1">Uncharacterized protein</fullName>
    </submittedName>
</protein>
<evidence type="ECO:0000313" key="2">
    <source>
        <dbReference type="Proteomes" id="UP000230002"/>
    </source>
</evidence>
<gene>
    <name evidence="1" type="ORF">GSI_05835</name>
</gene>
<dbReference type="EMBL" id="AYKW01000012">
    <property type="protein sequence ID" value="PIL31139.1"/>
    <property type="molecule type" value="Genomic_DNA"/>
</dbReference>
<name>A0A2G8SBK2_9APHY</name>
<proteinExistence type="predicted"/>
<sequence>MASAVISAIGKLIKVGQTVYSYYEANNAKATITLADAVRLGNSVNVKLFAGNEFARIQTARGRFYDIYLPSITARSSIRKADITGSGSLTSTYNSIRSEGDAVWESLQKLAWIFTNNVLHVDDYNFFARLIGQGHVLLLHMHAVILNLRSVELLDRVDLDNFNLLPETLTLALYLSTGLQQVTDMDNRVRNLRLGQISGVSTQYIKVGNMTYRLYSWADSYAKLSSTANDQAINGDKVPARYSDQSSIYKDPYNQVVSKRNERVEYIRGIYNALTGDFLADVIKEQKELQPVIDRRVAQQTANSDEVLLKTIVVEAPPEIEGVVVGDEAAAEAATEEK</sequence>
<evidence type="ECO:0000313" key="1">
    <source>
        <dbReference type="EMBL" id="PIL31139.1"/>
    </source>
</evidence>